<comment type="caution">
    <text evidence="2">The sequence shown here is derived from an EMBL/GenBank/DDBJ whole genome shotgun (WGS) entry which is preliminary data.</text>
</comment>
<reference evidence="2 3" key="1">
    <citation type="submission" date="2024-09" db="EMBL/GenBank/DDBJ databases">
        <title>Chromosome-scale assembly of Riccia fluitans.</title>
        <authorList>
            <person name="Paukszto L."/>
            <person name="Sawicki J."/>
            <person name="Karawczyk K."/>
            <person name="Piernik-Szablinska J."/>
            <person name="Szczecinska M."/>
            <person name="Mazdziarz M."/>
        </authorList>
    </citation>
    <scope>NUCLEOTIDE SEQUENCE [LARGE SCALE GENOMIC DNA]</scope>
    <source>
        <strain evidence="2">Rf_01</strain>
        <tissue evidence="2">Aerial parts of the thallus</tissue>
    </source>
</reference>
<dbReference type="Proteomes" id="UP001605036">
    <property type="component" value="Unassembled WGS sequence"/>
</dbReference>
<sequence>MNGSGGAKTQRFVLNGQCRERPHWRGRQRTCEANVRSSYMSERHRKLRRSSQNVRARSDVEAGTRSVSLSNDKTIEVKPKAARRSNLGNAKMMITPIDKMPPREHEPPREIMKGQTRNAMSKMWIH</sequence>
<evidence type="ECO:0000256" key="1">
    <source>
        <dbReference type="SAM" id="MobiDB-lite"/>
    </source>
</evidence>
<feature type="compositionally biased region" description="Basic and acidic residues" evidence="1">
    <location>
        <begin position="100"/>
        <end position="109"/>
    </location>
</feature>
<accession>A0ABD1YZF5</accession>
<dbReference type="AlphaFoldDB" id="A0ABD1YZF5"/>
<organism evidence="2 3">
    <name type="scientific">Riccia fluitans</name>
    <dbReference type="NCBI Taxonomy" id="41844"/>
    <lineage>
        <taxon>Eukaryota</taxon>
        <taxon>Viridiplantae</taxon>
        <taxon>Streptophyta</taxon>
        <taxon>Embryophyta</taxon>
        <taxon>Marchantiophyta</taxon>
        <taxon>Marchantiopsida</taxon>
        <taxon>Marchantiidae</taxon>
        <taxon>Marchantiales</taxon>
        <taxon>Ricciaceae</taxon>
        <taxon>Riccia</taxon>
    </lineage>
</organism>
<feature type="region of interest" description="Disordered" evidence="1">
    <location>
        <begin position="42"/>
        <end position="109"/>
    </location>
</feature>
<keyword evidence="3" id="KW-1185">Reference proteome</keyword>
<dbReference type="EMBL" id="JBHFFA010000003">
    <property type="protein sequence ID" value="KAL2636151.1"/>
    <property type="molecule type" value="Genomic_DNA"/>
</dbReference>
<evidence type="ECO:0000313" key="3">
    <source>
        <dbReference type="Proteomes" id="UP001605036"/>
    </source>
</evidence>
<gene>
    <name evidence="2" type="ORF">R1flu_007630</name>
</gene>
<proteinExistence type="predicted"/>
<evidence type="ECO:0000313" key="2">
    <source>
        <dbReference type="EMBL" id="KAL2636151.1"/>
    </source>
</evidence>
<protein>
    <submittedName>
        <fullName evidence="2">Uncharacterized protein</fullName>
    </submittedName>
</protein>
<name>A0ABD1YZF5_9MARC</name>